<reference evidence="4" key="1">
    <citation type="journal article" date="2015" name="Nat. Plants">
        <title>Genome expansion of Arabis alpina linked with retrotransposition and reduced symmetric DNA methylation.</title>
        <authorList>
            <person name="Willing E.M."/>
            <person name="Rawat V."/>
            <person name="Mandakova T."/>
            <person name="Maumus F."/>
            <person name="James G.V."/>
            <person name="Nordstroem K.J."/>
            <person name="Becker C."/>
            <person name="Warthmann N."/>
            <person name="Chica C."/>
            <person name="Szarzynska B."/>
            <person name="Zytnicki M."/>
            <person name="Albani M.C."/>
            <person name="Kiefer C."/>
            <person name="Bergonzi S."/>
            <person name="Castaings L."/>
            <person name="Mateos J.L."/>
            <person name="Berns M.C."/>
            <person name="Bujdoso N."/>
            <person name="Piofczyk T."/>
            <person name="de Lorenzo L."/>
            <person name="Barrero-Sicilia C."/>
            <person name="Mateos I."/>
            <person name="Piednoel M."/>
            <person name="Hagmann J."/>
            <person name="Chen-Min-Tao R."/>
            <person name="Iglesias-Fernandez R."/>
            <person name="Schuster S.C."/>
            <person name="Alonso-Blanco C."/>
            <person name="Roudier F."/>
            <person name="Carbonero P."/>
            <person name="Paz-Ares J."/>
            <person name="Davis S.J."/>
            <person name="Pecinka A."/>
            <person name="Quesneville H."/>
            <person name="Colot V."/>
            <person name="Lysak M.A."/>
            <person name="Weigel D."/>
            <person name="Coupland G."/>
            <person name="Schneeberger K."/>
        </authorList>
    </citation>
    <scope>NUCLEOTIDE SEQUENCE [LARGE SCALE GENOMIC DNA]</scope>
    <source>
        <strain evidence="4">cv. Pajares</strain>
    </source>
</reference>
<dbReference type="EMBL" id="CM002876">
    <property type="protein sequence ID" value="KFK28220.1"/>
    <property type="molecule type" value="Genomic_DNA"/>
</dbReference>
<comment type="similarity">
    <text evidence="1">Belongs to the multi antimicrobial extrusion (MATE) (TC 2.A.66.1) family.</text>
</comment>
<evidence type="ECO:0008006" key="5">
    <source>
        <dbReference type="Google" id="ProtNLM"/>
    </source>
</evidence>
<dbReference type="OrthoDB" id="2126698at2759"/>
<feature type="transmembrane region" description="Helical" evidence="2">
    <location>
        <begin position="34"/>
        <end position="56"/>
    </location>
</feature>
<feature type="non-terminal residue" evidence="3">
    <location>
        <position position="1"/>
    </location>
</feature>
<dbReference type="Gramene" id="KFK28220">
    <property type="protein sequence ID" value="KFK28220"/>
    <property type="gene ID" value="AALP_AA8G488200"/>
</dbReference>
<dbReference type="Proteomes" id="UP000029120">
    <property type="component" value="Chromosome 8"/>
</dbReference>
<protein>
    <recommendedName>
        <fullName evidence="5">Protein DETOXIFICATION</fullName>
    </recommendedName>
</protein>
<dbReference type="InterPro" id="IPR002528">
    <property type="entry name" value="MATE_fam"/>
</dbReference>
<dbReference type="OMA" id="YCIGFPL"/>
<dbReference type="GO" id="GO:0015297">
    <property type="term" value="F:antiporter activity"/>
    <property type="evidence" value="ECO:0007669"/>
    <property type="project" value="InterPro"/>
</dbReference>
<accession>A0A087GEB8</accession>
<keyword evidence="2" id="KW-0812">Transmembrane</keyword>
<dbReference type="GO" id="GO:0042910">
    <property type="term" value="F:xenobiotic transmembrane transporter activity"/>
    <property type="evidence" value="ECO:0007669"/>
    <property type="project" value="InterPro"/>
</dbReference>
<name>A0A087GEB8_ARAAL</name>
<keyword evidence="2" id="KW-1133">Transmembrane helix</keyword>
<evidence type="ECO:0000313" key="4">
    <source>
        <dbReference type="Proteomes" id="UP000029120"/>
    </source>
</evidence>
<sequence length="137" mass="14892">KCFGKALLESIEEHDAPLNALPISEPVLAAVNKLTYLLAFTVLFNSVQPVLSGVAVGSGWQSYVAYINLGCYYCIGFPLGVLLGWVSKFGVMGIWAGMIGGTAVQTIILSFVTMRCDWEKEAQKASVRVNKWSKSIK</sequence>
<evidence type="ECO:0000313" key="3">
    <source>
        <dbReference type="EMBL" id="KFK28220.1"/>
    </source>
</evidence>
<dbReference type="PANTHER" id="PTHR11206">
    <property type="entry name" value="MULTIDRUG RESISTANCE PROTEIN"/>
    <property type="match status" value="1"/>
</dbReference>
<dbReference type="AlphaFoldDB" id="A0A087GEB8"/>
<organism evidence="3 4">
    <name type="scientific">Arabis alpina</name>
    <name type="common">Alpine rock-cress</name>
    <dbReference type="NCBI Taxonomy" id="50452"/>
    <lineage>
        <taxon>Eukaryota</taxon>
        <taxon>Viridiplantae</taxon>
        <taxon>Streptophyta</taxon>
        <taxon>Embryophyta</taxon>
        <taxon>Tracheophyta</taxon>
        <taxon>Spermatophyta</taxon>
        <taxon>Magnoliopsida</taxon>
        <taxon>eudicotyledons</taxon>
        <taxon>Gunneridae</taxon>
        <taxon>Pentapetalae</taxon>
        <taxon>rosids</taxon>
        <taxon>malvids</taxon>
        <taxon>Brassicales</taxon>
        <taxon>Brassicaceae</taxon>
        <taxon>Arabideae</taxon>
        <taxon>Arabis</taxon>
    </lineage>
</organism>
<gene>
    <name evidence="3" type="ordered locus">AALP_Aa8g488200</name>
</gene>
<keyword evidence="4" id="KW-1185">Reference proteome</keyword>
<feature type="transmembrane region" description="Helical" evidence="2">
    <location>
        <begin position="92"/>
        <end position="114"/>
    </location>
</feature>
<feature type="transmembrane region" description="Helical" evidence="2">
    <location>
        <begin position="63"/>
        <end position="86"/>
    </location>
</feature>
<evidence type="ECO:0000256" key="2">
    <source>
        <dbReference type="SAM" id="Phobius"/>
    </source>
</evidence>
<evidence type="ECO:0000256" key="1">
    <source>
        <dbReference type="ARBA" id="ARBA00010199"/>
    </source>
</evidence>
<proteinExistence type="inferred from homology"/>
<keyword evidence="2" id="KW-0472">Membrane</keyword>
<dbReference type="Pfam" id="PF01554">
    <property type="entry name" value="MatE"/>
    <property type="match status" value="1"/>
</dbReference>
<dbReference type="eggNOG" id="KOG1347">
    <property type="taxonomic scope" value="Eukaryota"/>
</dbReference>
<dbReference type="GO" id="GO:0016020">
    <property type="term" value="C:membrane"/>
    <property type="evidence" value="ECO:0007669"/>
    <property type="project" value="InterPro"/>
</dbReference>